<evidence type="ECO:0000256" key="5">
    <source>
        <dbReference type="ARBA" id="ARBA00022777"/>
    </source>
</evidence>
<dbReference type="EMBL" id="SDHX01000002">
    <property type="protein sequence ID" value="RXK53588.1"/>
    <property type="molecule type" value="Genomic_DNA"/>
</dbReference>
<keyword evidence="7" id="KW-0460">Magnesium</keyword>
<dbReference type="GO" id="GO:0006012">
    <property type="term" value="P:galactose metabolic process"/>
    <property type="evidence" value="ECO:0007669"/>
    <property type="project" value="UniProtKB-UniRule"/>
</dbReference>
<dbReference type="EC" id="2.7.1.6" evidence="10"/>
<evidence type="ECO:0000256" key="7">
    <source>
        <dbReference type="ARBA" id="ARBA00022842"/>
    </source>
</evidence>
<dbReference type="InterPro" id="IPR036554">
    <property type="entry name" value="GHMP_kinase_C_sf"/>
</dbReference>
<evidence type="ECO:0000256" key="6">
    <source>
        <dbReference type="ARBA" id="ARBA00022840"/>
    </source>
</evidence>
<evidence type="ECO:0000256" key="8">
    <source>
        <dbReference type="ARBA" id="ARBA00023144"/>
    </source>
</evidence>
<dbReference type="InterPro" id="IPR020568">
    <property type="entry name" value="Ribosomal_Su5_D2-typ_SF"/>
</dbReference>
<keyword evidence="9" id="KW-0119">Carbohydrate metabolism</keyword>
<dbReference type="PANTHER" id="PTHR10457">
    <property type="entry name" value="MEVALONATE KINASE/GALACTOKINASE"/>
    <property type="match status" value="1"/>
</dbReference>
<keyword evidence="5 14" id="KW-0418">Kinase</keyword>
<dbReference type="GO" id="GO:0005524">
    <property type="term" value="F:ATP binding"/>
    <property type="evidence" value="ECO:0007669"/>
    <property type="project" value="UniProtKB-UniRule"/>
</dbReference>
<evidence type="ECO:0000259" key="12">
    <source>
        <dbReference type="Pfam" id="PF08544"/>
    </source>
</evidence>
<dbReference type="InterPro" id="IPR014721">
    <property type="entry name" value="Ribsml_uS5_D2-typ_fold_subgr"/>
</dbReference>
<dbReference type="PANTHER" id="PTHR10457:SF7">
    <property type="entry name" value="GALACTOKINASE-RELATED"/>
    <property type="match status" value="1"/>
</dbReference>
<dbReference type="GO" id="GO:0004335">
    <property type="term" value="F:galactokinase activity"/>
    <property type="evidence" value="ECO:0007669"/>
    <property type="project" value="UniProtKB-UniRule"/>
</dbReference>
<dbReference type="FunFam" id="3.30.70.890:FF:000001">
    <property type="entry name" value="Galactokinase"/>
    <property type="match status" value="1"/>
</dbReference>
<keyword evidence="3" id="KW-0479">Metal-binding</keyword>
<name>A0A4Q1C572_9BACT</name>
<dbReference type="InterPro" id="IPR019539">
    <property type="entry name" value="GalKase_N"/>
</dbReference>
<accession>A0A4Q1C572</accession>
<dbReference type="PRINTS" id="PR00473">
    <property type="entry name" value="GALCTOKINASE"/>
</dbReference>
<organism evidence="14 15">
    <name type="scientific">Oleiharenicola lentus</name>
    <dbReference type="NCBI Taxonomy" id="2508720"/>
    <lineage>
        <taxon>Bacteria</taxon>
        <taxon>Pseudomonadati</taxon>
        <taxon>Verrucomicrobiota</taxon>
        <taxon>Opitutia</taxon>
        <taxon>Opitutales</taxon>
        <taxon>Opitutaceae</taxon>
        <taxon>Oleiharenicola</taxon>
    </lineage>
</organism>
<dbReference type="InterPro" id="IPR006206">
    <property type="entry name" value="Mevalonate/galactokinase"/>
</dbReference>
<dbReference type="GO" id="GO:0005829">
    <property type="term" value="C:cytosol"/>
    <property type="evidence" value="ECO:0007669"/>
    <property type="project" value="TreeGrafter"/>
</dbReference>
<dbReference type="Pfam" id="PF10509">
    <property type="entry name" value="GalKase_gal_bdg"/>
    <property type="match status" value="1"/>
</dbReference>
<comment type="caution">
    <text evidence="14">The sequence shown here is derived from an EMBL/GenBank/DDBJ whole genome shotgun (WGS) entry which is preliminary data.</text>
</comment>
<evidence type="ECO:0000313" key="15">
    <source>
        <dbReference type="Proteomes" id="UP000290218"/>
    </source>
</evidence>
<dbReference type="Pfam" id="PF08544">
    <property type="entry name" value="GHMP_kinases_C"/>
    <property type="match status" value="1"/>
</dbReference>
<keyword evidence="6" id="KW-0067">ATP-binding</keyword>
<dbReference type="InterPro" id="IPR000705">
    <property type="entry name" value="Galactokinase"/>
</dbReference>
<evidence type="ECO:0000256" key="3">
    <source>
        <dbReference type="ARBA" id="ARBA00022723"/>
    </source>
</evidence>
<dbReference type="NCBIfam" id="TIGR00131">
    <property type="entry name" value="gal_kin"/>
    <property type="match status" value="1"/>
</dbReference>
<evidence type="ECO:0000259" key="13">
    <source>
        <dbReference type="Pfam" id="PF10509"/>
    </source>
</evidence>
<dbReference type="Pfam" id="PF00288">
    <property type="entry name" value="GHMP_kinases_N"/>
    <property type="match status" value="1"/>
</dbReference>
<dbReference type="Proteomes" id="UP000290218">
    <property type="component" value="Unassembled WGS sequence"/>
</dbReference>
<keyword evidence="4" id="KW-0547">Nucleotide-binding</keyword>
<feature type="domain" description="Galactokinase N-terminal" evidence="13">
    <location>
        <begin position="35"/>
        <end position="83"/>
    </location>
</feature>
<dbReference type="GO" id="GO:0046872">
    <property type="term" value="F:metal ion binding"/>
    <property type="evidence" value="ECO:0007669"/>
    <property type="project" value="UniProtKB-KW"/>
</dbReference>
<dbReference type="PIRSF" id="PIRSF000530">
    <property type="entry name" value="Galactokinase"/>
    <property type="match status" value="1"/>
</dbReference>
<dbReference type="Gene3D" id="3.30.230.10">
    <property type="match status" value="1"/>
</dbReference>
<dbReference type="InterPro" id="IPR006203">
    <property type="entry name" value="GHMP_knse_ATP-bd_CS"/>
</dbReference>
<evidence type="ECO:0000313" key="14">
    <source>
        <dbReference type="EMBL" id="RXK53588.1"/>
    </source>
</evidence>
<feature type="domain" description="GHMP kinase N-terminal" evidence="11">
    <location>
        <begin position="120"/>
        <end position="207"/>
    </location>
</feature>
<keyword evidence="8" id="KW-0299">Galactose metabolism</keyword>
<evidence type="ECO:0000256" key="9">
    <source>
        <dbReference type="ARBA" id="ARBA00023277"/>
    </source>
</evidence>
<evidence type="ECO:0000256" key="4">
    <source>
        <dbReference type="ARBA" id="ARBA00022741"/>
    </source>
</evidence>
<dbReference type="PRINTS" id="PR00959">
    <property type="entry name" value="MEVGALKINASE"/>
</dbReference>
<sequence>MNGVRRRGCRVTRFWRALRGGVCEVGRSAVNTFSEQFRKHFNQAPAVFARAPGRVEFIGNHTDYNGGAVLGAAINRTVTVAAAAAPAGQFHLRSTGGGAPVELAILPGGRLTGEAAWANYPLGIWRSLGDFKLPRPAGFDLLVESDLPAGAGLSSSAALELATALALLKLAGGTLTPDQLAALGRHAENTYVGVPCGILDQGTSAFGAAGHLVHIDCRGPVFTRVPLPANTHLWIFNTKEKHALVDGLYATRHRECMTAAKILGVKLLADLTPAQFAAQATKLDPVIAKRAKHIVEEHARVAETVAALARGDLAAAGRLLTASHRSSQHLFENSTPALDRLVDLLEPHPAVLGARLTGGGFGGAVMALTRDNFGQAEAEKIAAQAGSRPEIIHLQVADGARVVG</sequence>
<gene>
    <name evidence="14" type="primary">galK</name>
    <name evidence="14" type="ORF">ESB00_18015</name>
</gene>
<dbReference type="InterPro" id="IPR013750">
    <property type="entry name" value="GHMP_kinase_C_dom"/>
</dbReference>
<proteinExistence type="inferred from homology"/>
<dbReference type="InterPro" id="IPR006204">
    <property type="entry name" value="GHMP_kinase_N_dom"/>
</dbReference>
<reference evidence="14 15" key="1">
    <citation type="submission" date="2019-01" db="EMBL/GenBank/DDBJ databases">
        <title>Lacunisphaera sp. strain TWA-58.</title>
        <authorList>
            <person name="Chen W.-M."/>
        </authorList>
    </citation>
    <scope>NUCLEOTIDE SEQUENCE [LARGE SCALE GENOMIC DNA]</scope>
    <source>
        <strain evidence="14 15">TWA-58</strain>
    </source>
</reference>
<evidence type="ECO:0000256" key="1">
    <source>
        <dbReference type="ARBA" id="ARBA00006566"/>
    </source>
</evidence>
<comment type="similarity">
    <text evidence="1">Belongs to the GHMP kinase family. GalK subfamily.</text>
</comment>
<protein>
    <recommendedName>
        <fullName evidence="10">Galactokinase</fullName>
        <ecNumber evidence="10">2.7.1.6</ecNumber>
    </recommendedName>
</protein>
<keyword evidence="15" id="KW-1185">Reference proteome</keyword>
<dbReference type="SUPFAM" id="SSF55060">
    <property type="entry name" value="GHMP Kinase, C-terminal domain"/>
    <property type="match status" value="1"/>
</dbReference>
<feature type="domain" description="GHMP kinase C-terminal" evidence="12">
    <location>
        <begin position="305"/>
        <end position="382"/>
    </location>
</feature>
<dbReference type="SUPFAM" id="SSF54211">
    <property type="entry name" value="Ribosomal protein S5 domain 2-like"/>
    <property type="match status" value="1"/>
</dbReference>
<dbReference type="Gene3D" id="3.30.70.890">
    <property type="entry name" value="GHMP kinase, C-terminal domain"/>
    <property type="match status" value="1"/>
</dbReference>
<evidence type="ECO:0000256" key="2">
    <source>
        <dbReference type="ARBA" id="ARBA00022679"/>
    </source>
</evidence>
<dbReference type="OrthoDB" id="250531at2"/>
<keyword evidence="2 14" id="KW-0808">Transferase</keyword>
<evidence type="ECO:0000256" key="10">
    <source>
        <dbReference type="NCBIfam" id="TIGR00131"/>
    </source>
</evidence>
<evidence type="ECO:0000259" key="11">
    <source>
        <dbReference type="Pfam" id="PF00288"/>
    </source>
</evidence>
<dbReference type="AlphaFoldDB" id="A0A4Q1C572"/>
<dbReference type="PROSITE" id="PS00627">
    <property type="entry name" value="GHMP_KINASES_ATP"/>
    <property type="match status" value="1"/>
</dbReference>